<protein>
    <submittedName>
        <fullName evidence="3">Uncharacterized protein</fullName>
    </submittedName>
</protein>
<organism evidence="3 4">
    <name type="scientific">Caballeronia insecticola</name>
    <dbReference type="NCBI Taxonomy" id="758793"/>
    <lineage>
        <taxon>Bacteria</taxon>
        <taxon>Pseudomonadati</taxon>
        <taxon>Pseudomonadota</taxon>
        <taxon>Betaproteobacteria</taxon>
        <taxon>Burkholderiales</taxon>
        <taxon>Burkholderiaceae</taxon>
        <taxon>Caballeronia</taxon>
    </lineage>
</organism>
<evidence type="ECO:0000313" key="3">
    <source>
        <dbReference type="EMBL" id="BAN22366.1"/>
    </source>
</evidence>
<dbReference type="AlphaFoldDB" id="R4WU05"/>
<evidence type="ECO:0000256" key="2">
    <source>
        <dbReference type="SAM" id="MobiDB-lite"/>
    </source>
</evidence>
<dbReference type="STRING" id="758793.BRPE64_ACDS06120"/>
<dbReference type="OrthoDB" id="9107441at2"/>
<dbReference type="PATRIC" id="fig|758793.3.peg.611"/>
<evidence type="ECO:0000256" key="1">
    <source>
        <dbReference type="SAM" id="Coils"/>
    </source>
</evidence>
<name>R4WU05_9BURK</name>
<proteinExistence type="predicted"/>
<keyword evidence="4" id="KW-1185">Reference proteome</keyword>
<sequence length="293" mass="33153">MMDLSQAVLGRELKKVIDAWSEVQRILGISRPAAVNVVEQLFRQLELDLYLDCDEYKGLWFPLSKKENRDYMMTQLGCSDFASGKGENDPSGWDDWRLLPSDYETIIDHVRSIARRTPCEVRPTAQQQHQIINEPLGAEVQRLRSEVARLSERLVGKNREIDRLERTIVRNSVLASAQLEAMERKLEQKAEQRAVDINVNGVAAFPASPTAGVTVTLPHVTKGMKTVFDVMRAHWTEYRSDAPPKSANVAREIDERLGNAPQKDGQPSRNGQAFAALIRPDEIRAKDRRPKSP</sequence>
<evidence type="ECO:0000313" key="4">
    <source>
        <dbReference type="Proteomes" id="UP000013966"/>
    </source>
</evidence>
<dbReference type="HOGENOM" id="CLU_948908_0_0_4"/>
<feature type="coiled-coil region" evidence="1">
    <location>
        <begin position="140"/>
        <end position="192"/>
    </location>
</feature>
<feature type="region of interest" description="Disordered" evidence="2">
    <location>
        <begin position="239"/>
        <end position="293"/>
    </location>
</feature>
<reference evidence="3 4" key="1">
    <citation type="journal article" date="2013" name="Genome Announc.">
        <title>Complete Genome Sequence of Burkholderia sp. Strain RPE64, Bacterial Symbiont of the Bean Bug Riptortus pedestris.</title>
        <authorList>
            <person name="Shibata T.F."/>
            <person name="Maeda T."/>
            <person name="Nikoh N."/>
            <person name="Yamaguchi K."/>
            <person name="Oshima K."/>
            <person name="Hattori M."/>
            <person name="Nishiyama T."/>
            <person name="Hasebe M."/>
            <person name="Fukatsu T."/>
            <person name="Kikuchi Y."/>
            <person name="Shigenobu S."/>
        </authorList>
    </citation>
    <scope>NUCLEOTIDE SEQUENCE [LARGE SCALE GENOMIC DNA]</scope>
</reference>
<dbReference type="Proteomes" id="UP000013966">
    <property type="component" value="Chromosome 1"/>
</dbReference>
<dbReference type="KEGG" id="buo:BRPE64_ACDS06120"/>
<dbReference type="EMBL" id="AP013058">
    <property type="protein sequence ID" value="BAN22366.1"/>
    <property type="molecule type" value="Genomic_DNA"/>
</dbReference>
<dbReference type="RefSeq" id="WP_016344526.1">
    <property type="nucleotide sequence ID" value="NC_021287.1"/>
</dbReference>
<reference evidence="3 4" key="2">
    <citation type="journal article" date="2018" name="Int. J. Syst. Evol. Microbiol.">
        <title>Burkholderia insecticola sp. nov., a gut symbiotic bacterium of the bean bug Riptortus pedestris.</title>
        <authorList>
            <person name="Takeshita K."/>
            <person name="Tamaki H."/>
            <person name="Ohbayashi T."/>
            <person name="Meng X.-Y."/>
            <person name="Sone T."/>
            <person name="Mitani Y."/>
            <person name="Peeters C."/>
            <person name="Kikuchi Y."/>
            <person name="Vandamme P."/>
        </authorList>
    </citation>
    <scope>NUCLEOTIDE SEQUENCE [LARGE SCALE GENOMIC DNA]</scope>
    <source>
        <strain evidence="3">RPE64</strain>
    </source>
</reference>
<keyword evidence="1" id="KW-0175">Coiled coil</keyword>
<accession>R4WU05</accession>
<gene>
    <name evidence="3" type="ORF">BRPE64_ACDS06120</name>
</gene>